<dbReference type="Pfam" id="PF13041">
    <property type="entry name" value="PPR_2"/>
    <property type="match status" value="5"/>
</dbReference>
<dbReference type="NCBIfam" id="TIGR00756">
    <property type="entry name" value="PPR"/>
    <property type="match status" value="5"/>
</dbReference>
<dbReference type="FunFam" id="1.25.40.10:FF:000381">
    <property type="entry name" value="Pentatricopeptide repeat-containing protein"/>
    <property type="match status" value="1"/>
</dbReference>
<reference evidence="3" key="1">
    <citation type="submission" date="2022-07" db="EMBL/GenBank/DDBJ databases">
        <authorList>
            <person name="Macas J."/>
            <person name="Novak P."/>
            <person name="Neumann P."/>
        </authorList>
    </citation>
    <scope>NUCLEOTIDE SEQUENCE</scope>
</reference>
<dbReference type="Pfam" id="PF01535">
    <property type="entry name" value="PPR"/>
    <property type="match status" value="1"/>
</dbReference>
<dbReference type="SUPFAM" id="SSF48452">
    <property type="entry name" value="TPR-like"/>
    <property type="match status" value="1"/>
</dbReference>
<dbReference type="EMBL" id="CAMAPF010000127">
    <property type="protein sequence ID" value="CAH9104470.1"/>
    <property type="molecule type" value="Genomic_DNA"/>
</dbReference>
<dbReference type="FunFam" id="1.25.40.10:FF:000436">
    <property type="entry name" value="Pentatricopeptide repeat-containing protein At5g39350 family"/>
    <property type="match status" value="1"/>
</dbReference>
<evidence type="ECO:0008006" key="5">
    <source>
        <dbReference type="Google" id="ProtNLM"/>
    </source>
</evidence>
<dbReference type="FunFam" id="1.25.40.10:FF:000285">
    <property type="entry name" value="Pentatricopeptide repeat-containing protein, chloroplastic"/>
    <property type="match status" value="1"/>
</dbReference>
<feature type="repeat" description="PPR" evidence="2">
    <location>
        <begin position="179"/>
        <end position="213"/>
    </location>
</feature>
<proteinExistence type="predicted"/>
<dbReference type="GO" id="GO:0009451">
    <property type="term" value="P:RNA modification"/>
    <property type="evidence" value="ECO:0007669"/>
    <property type="project" value="InterPro"/>
</dbReference>
<dbReference type="FunFam" id="1.25.40.10:FF:000730">
    <property type="entry name" value="Pentatricopeptide repeat-containing protein, chloroplastic"/>
    <property type="match status" value="1"/>
</dbReference>
<comment type="caution">
    <text evidence="3">The sequence shown here is derived from an EMBL/GenBank/DDBJ whole genome shotgun (WGS) entry which is preliminary data.</text>
</comment>
<accession>A0AAV0DLE9</accession>
<dbReference type="InterPro" id="IPR046960">
    <property type="entry name" value="PPR_At4g14850-like_plant"/>
</dbReference>
<dbReference type="PANTHER" id="PTHR24015">
    <property type="entry name" value="OS07G0578800 PROTEIN-RELATED"/>
    <property type="match status" value="1"/>
</dbReference>
<feature type="repeat" description="PPR" evidence="2">
    <location>
        <begin position="482"/>
        <end position="516"/>
    </location>
</feature>
<gene>
    <name evidence="3" type="ORF">CEPIT_LOCUS16813</name>
</gene>
<protein>
    <recommendedName>
        <fullName evidence="5">Pentatricopeptide repeat-containing protein</fullName>
    </recommendedName>
</protein>
<dbReference type="Proteomes" id="UP001152523">
    <property type="component" value="Unassembled WGS sequence"/>
</dbReference>
<dbReference type="GO" id="GO:0003723">
    <property type="term" value="F:RNA binding"/>
    <property type="evidence" value="ECO:0007669"/>
    <property type="project" value="InterPro"/>
</dbReference>
<dbReference type="Gene3D" id="1.25.40.10">
    <property type="entry name" value="Tetratricopeptide repeat domain"/>
    <property type="match status" value="5"/>
</dbReference>
<keyword evidence="1" id="KW-0677">Repeat</keyword>
<feature type="repeat" description="PPR" evidence="2">
    <location>
        <begin position="583"/>
        <end position="617"/>
    </location>
</feature>
<organism evidence="3 4">
    <name type="scientific">Cuscuta epithymum</name>
    <dbReference type="NCBI Taxonomy" id="186058"/>
    <lineage>
        <taxon>Eukaryota</taxon>
        <taxon>Viridiplantae</taxon>
        <taxon>Streptophyta</taxon>
        <taxon>Embryophyta</taxon>
        <taxon>Tracheophyta</taxon>
        <taxon>Spermatophyta</taxon>
        <taxon>Magnoliopsida</taxon>
        <taxon>eudicotyledons</taxon>
        <taxon>Gunneridae</taxon>
        <taxon>Pentapetalae</taxon>
        <taxon>asterids</taxon>
        <taxon>lamiids</taxon>
        <taxon>Solanales</taxon>
        <taxon>Convolvulaceae</taxon>
        <taxon>Cuscuteae</taxon>
        <taxon>Cuscuta</taxon>
        <taxon>Cuscuta subgen. Cuscuta</taxon>
    </lineage>
</organism>
<feature type="repeat" description="PPR" evidence="2">
    <location>
        <begin position="381"/>
        <end position="415"/>
    </location>
</feature>
<dbReference type="InterPro" id="IPR011990">
    <property type="entry name" value="TPR-like_helical_dom_sf"/>
</dbReference>
<dbReference type="AlphaFoldDB" id="A0AAV0DLE9"/>
<keyword evidence="4" id="KW-1185">Reference proteome</keyword>
<sequence>MFSPAFYSLNAAFYESHISALFVNHRPSVSPRHKKHIQEQRSRGCKIRTHGQDLRRSSSLREPSFVIDSICSDKPAVPFVDTKCSSPDILSPSQLRYLYEENASCFNILETSQLELANVLGNMIQSCCNVKEVRKVHAVAVKCATSSSFYAENNLISVYVKLGYLKDAQRVFDNMLERNLVSWTAMMNGYMRYGLYEEAMRLFAEFVHKDFKLNLKTFVCVLNMFARTFHLELGKQVHACVLKNGFNGLILETATLHLYSQCGDLESAVQIFDKMKEHDVVSWTTLITACSQHGQGKKALFMFSEMVSDGFFYANKFTVCSVFNACGDEKDLRFGTQLLAAIVKRTYEMDVFVGTSIVDMFAKCGDIASARRIFDGMRKSNTVTWTSIIAGYARNGLAEEAIILFQMMTKRKCLANNLTMVSVLRACGLLRALPTGKEMHAQIIKSFLWSDIPIGSSLIWFYCKCGENSMAHKVLQCMPFRDVVSWTSMISGCARIGHEHEALEYLKKMLGEGVVPNHFTYASALKACAKLEDIVGGKIIHSSINKAPSLSDEFVGSALINMYAKCGHLPAAIQVFESMPEMNFVAWKAMIIAYAKHGSCREALKLLYKMQTEGIAVDDYTQSTVLTACGDFVENLDKTDEYRLDLNHKSNSVVV</sequence>
<evidence type="ECO:0000256" key="2">
    <source>
        <dbReference type="PROSITE-ProRule" id="PRU00708"/>
    </source>
</evidence>
<dbReference type="InterPro" id="IPR002885">
    <property type="entry name" value="PPR_rpt"/>
</dbReference>
<feature type="repeat" description="PPR" evidence="2">
    <location>
        <begin position="279"/>
        <end position="313"/>
    </location>
</feature>
<evidence type="ECO:0000256" key="1">
    <source>
        <dbReference type="ARBA" id="ARBA00022737"/>
    </source>
</evidence>
<evidence type="ECO:0000313" key="3">
    <source>
        <dbReference type="EMBL" id="CAH9104470.1"/>
    </source>
</evidence>
<name>A0AAV0DLE9_9ASTE</name>
<dbReference type="PANTHER" id="PTHR24015:SF548">
    <property type="entry name" value="OS08G0340900 PROTEIN"/>
    <property type="match status" value="1"/>
</dbReference>
<dbReference type="PROSITE" id="PS51375">
    <property type="entry name" value="PPR"/>
    <property type="match status" value="5"/>
</dbReference>
<evidence type="ECO:0000313" key="4">
    <source>
        <dbReference type="Proteomes" id="UP001152523"/>
    </source>
</evidence>